<evidence type="ECO:0000313" key="2">
    <source>
        <dbReference type="Proteomes" id="UP000011115"/>
    </source>
</evidence>
<dbReference type="HOGENOM" id="CLU_1231723_0_0_1"/>
<reference evidence="2" key="1">
    <citation type="journal article" date="2011" name="Nature">
        <title>Genome sequence and analysis of the tuber crop potato.</title>
        <authorList>
            <consortium name="The Potato Genome Sequencing Consortium"/>
        </authorList>
    </citation>
    <scope>NUCLEOTIDE SEQUENCE [LARGE SCALE GENOMIC DNA]</scope>
    <source>
        <strain evidence="2">cv. DM1-3 516 R44</strain>
    </source>
</reference>
<keyword evidence="2" id="KW-1185">Reference proteome</keyword>
<dbReference type="AlphaFoldDB" id="M1DAE0"/>
<evidence type="ECO:0000313" key="1">
    <source>
        <dbReference type="EnsemblPlants" id="PGSC0003DMT400085840"/>
    </source>
</evidence>
<dbReference type="InParanoid" id="M1DAE0"/>
<name>M1DAE0_SOLTU</name>
<dbReference type="PaxDb" id="4113-PGSC0003DMT400085840"/>
<proteinExistence type="predicted"/>
<protein>
    <submittedName>
        <fullName evidence="1">Uncharacterized protein</fullName>
    </submittedName>
</protein>
<sequence>MEVFFSFSIFFPRSVNLVDYDYSCDYKQTRDYGKAGFDREIMVEKALIWTKNNRNEFGRAESCFLGDSSYVREYTCECDCGLLNGSDVAFQHTNLDQLPHSSINIGLGTTFRPSVSSTNHVVLERIGGPGVLPSIQATQAPANPPIAITIPKVGGNVSNDAFFRPLLGLVMTVGIADQLADLPFGLVHPRLVLAFSIVVFGSLGDIVQLRGIARRYADCSISPPI</sequence>
<accession>M1DAE0</accession>
<organism evidence="1 2">
    <name type="scientific">Solanum tuberosum</name>
    <name type="common">Potato</name>
    <dbReference type="NCBI Taxonomy" id="4113"/>
    <lineage>
        <taxon>Eukaryota</taxon>
        <taxon>Viridiplantae</taxon>
        <taxon>Streptophyta</taxon>
        <taxon>Embryophyta</taxon>
        <taxon>Tracheophyta</taxon>
        <taxon>Spermatophyta</taxon>
        <taxon>Magnoliopsida</taxon>
        <taxon>eudicotyledons</taxon>
        <taxon>Gunneridae</taxon>
        <taxon>Pentapetalae</taxon>
        <taxon>asterids</taxon>
        <taxon>lamiids</taxon>
        <taxon>Solanales</taxon>
        <taxon>Solanaceae</taxon>
        <taxon>Solanoideae</taxon>
        <taxon>Solaneae</taxon>
        <taxon>Solanum</taxon>
    </lineage>
</organism>
<dbReference type="Gramene" id="PGSC0003DMT400085840">
    <property type="protein sequence ID" value="PGSC0003DMT400085840"/>
    <property type="gene ID" value="PGSC0003DMG400035411"/>
</dbReference>
<dbReference type="EnsemblPlants" id="PGSC0003DMT400085840">
    <property type="protein sequence ID" value="PGSC0003DMT400085840"/>
    <property type="gene ID" value="PGSC0003DMG400035411"/>
</dbReference>
<reference evidence="1" key="2">
    <citation type="submission" date="2015-06" db="UniProtKB">
        <authorList>
            <consortium name="EnsemblPlants"/>
        </authorList>
    </citation>
    <scope>IDENTIFICATION</scope>
    <source>
        <strain evidence="1">DM1-3 516 R44</strain>
    </source>
</reference>
<dbReference type="Proteomes" id="UP000011115">
    <property type="component" value="Unassembled WGS sequence"/>
</dbReference>